<dbReference type="Proteomes" id="UP000824049">
    <property type="component" value="Unassembled WGS sequence"/>
</dbReference>
<evidence type="ECO:0000313" key="3">
    <source>
        <dbReference type="EMBL" id="HIZ39195.1"/>
    </source>
</evidence>
<protein>
    <recommendedName>
        <fullName evidence="5">Fucose isomerase</fullName>
    </recommendedName>
</protein>
<evidence type="ECO:0000313" key="4">
    <source>
        <dbReference type="Proteomes" id="UP000824049"/>
    </source>
</evidence>
<dbReference type="EMBL" id="DXBR01000046">
    <property type="protein sequence ID" value="HIZ39195.1"/>
    <property type="molecule type" value="Genomic_DNA"/>
</dbReference>
<dbReference type="GO" id="GO:0016861">
    <property type="term" value="F:intramolecular oxidoreductase activity, interconverting aldoses and ketoses"/>
    <property type="evidence" value="ECO:0007669"/>
    <property type="project" value="InterPro"/>
</dbReference>
<evidence type="ECO:0000256" key="2">
    <source>
        <dbReference type="ARBA" id="ARBA00023277"/>
    </source>
</evidence>
<dbReference type="InterPro" id="IPR009015">
    <property type="entry name" value="Fucose_isomerase_N/cen_sf"/>
</dbReference>
<keyword evidence="2" id="KW-0119">Carbohydrate metabolism</keyword>
<dbReference type="PANTHER" id="PTHR36120:SF1">
    <property type="entry name" value="L-FUCOSE ISOMERASE C-TERMINAL DOMAIN-CONTAINING PROTEIN"/>
    <property type="match status" value="1"/>
</dbReference>
<accession>A0A9D2EKT5</accession>
<dbReference type="AlphaFoldDB" id="A0A9D2EKT5"/>
<evidence type="ECO:0008006" key="5">
    <source>
        <dbReference type="Google" id="ProtNLM"/>
    </source>
</evidence>
<organism evidence="3 4">
    <name type="scientific">Candidatus Anaerobutyricum stercoris</name>
    <dbReference type="NCBI Taxonomy" id="2838457"/>
    <lineage>
        <taxon>Bacteria</taxon>
        <taxon>Bacillati</taxon>
        <taxon>Bacillota</taxon>
        <taxon>Clostridia</taxon>
        <taxon>Lachnospirales</taxon>
        <taxon>Lachnospiraceae</taxon>
        <taxon>Anaerobutyricum</taxon>
    </lineage>
</organism>
<name>A0A9D2EKT5_9FIRM</name>
<sequence>MKMKLKLGILPCHSENYFAIENNVIERCLQGITELAEAMDVEIVAYKPVMDAESAKKAKKFFEKEEISYLLLLNATFSTGDIMMEFEDWKTPMGVWAVPDGKDEGDIELNATVCGNMYISIAQRTFRTPKKVKWFYGYPEQEQLKKRLTVTFQALRGLQAIRHGTIGVLGEIAPTFFNLANDEQYASSLGLSFRHFTMEDFIKEAKMVKEEEILAMKEEILASAQDCTNLPEKSLEEGAKVLAAMIKLTEQYNISAWAASCWPDFQDYFSIVPCVPFTLLAKIKRVPVACEGDIGGAISLLIAGAIAKKAPTLMDLAALDFEKNQMLLWHCGIGSVDLQPETGVSIIPHPMLDRKNPDRECMGLTYDYAFRETPVTILRYSNNKKIFAVEGKVYASRKGYTGTRGYITDFSSRSHEVSLEDIVETIMSQGVEHHLIIVPGNIEEALHECAVISGITWMDMETYSNGL</sequence>
<dbReference type="GO" id="GO:0005996">
    <property type="term" value="P:monosaccharide metabolic process"/>
    <property type="evidence" value="ECO:0007669"/>
    <property type="project" value="InterPro"/>
</dbReference>
<dbReference type="SUPFAM" id="SSF53743">
    <property type="entry name" value="FucI/AraA N-terminal and middle domains"/>
    <property type="match status" value="1"/>
</dbReference>
<dbReference type="GO" id="GO:0005737">
    <property type="term" value="C:cytoplasm"/>
    <property type="evidence" value="ECO:0007669"/>
    <property type="project" value="InterPro"/>
</dbReference>
<proteinExistence type="predicted"/>
<evidence type="ECO:0000256" key="1">
    <source>
        <dbReference type="ARBA" id="ARBA00023235"/>
    </source>
</evidence>
<gene>
    <name evidence="3" type="ORF">H9968_04595</name>
</gene>
<reference evidence="3" key="1">
    <citation type="journal article" date="2021" name="PeerJ">
        <title>Extensive microbial diversity within the chicken gut microbiome revealed by metagenomics and culture.</title>
        <authorList>
            <person name="Gilroy R."/>
            <person name="Ravi A."/>
            <person name="Getino M."/>
            <person name="Pursley I."/>
            <person name="Horton D.L."/>
            <person name="Alikhan N.F."/>
            <person name="Baker D."/>
            <person name="Gharbi K."/>
            <person name="Hall N."/>
            <person name="Watson M."/>
            <person name="Adriaenssens E.M."/>
            <person name="Foster-Nyarko E."/>
            <person name="Jarju S."/>
            <person name="Secka A."/>
            <person name="Antonio M."/>
            <person name="Oren A."/>
            <person name="Chaudhuri R.R."/>
            <person name="La Ragione R."/>
            <person name="Hildebrand F."/>
            <person name="Pallen M.J."/>
        </authorList>
    </citation>
    <scope>NUCLEOTIDE SEQUENCE</scope>
    <source>
        <strain evidence="3">CHK179-28034</strain>
    </source>
</reference>
<comment type="caution">
    <text evidence="3">The sequence shown here is derived from an EMBL/GenBank/DDBJ whole genome shotgun (WGS) entry which is preliminary data.</text>
</comment>
<dbReference type="PANTHER" id="PTHR36120">
    <property type="entry name" value="FUCOSE ISOMERASE"/>
    <property type="match status" value="1"/>
</dbReference>
<keyword evidence="1" id="KW-0413">Isomerase</keyword>
<reference evidence="3" key="2">
    <citation type="submission" date="2021-04" db="EMBL/GenBank/DDBJ databases">
        <authorList>
            <person name="Gilroy R."/>
        </authorList>
    </citation>
    <scope>NUCLEOTIDE SEQUENCE</scope>
    <source>
        <strain evidence="3">CHK179-28034</strain>
    </source>
</reference>